<reference evidence="4 5" key="1">
    <citation type="submission" date="2020-02" db="EMBL/GenBank/DDBJ databases">
        <authorList>
            <person name="Li X.-J."/>
            <person name="Feng X.-M."/>
        </authorList>
    </citation>
    <scope>NUCLEOTIDE SEQUENCE [LARGE SCALE GENOMIC DNA]</scope>
    <source>
        <strain evidence="4 5">CGMCC 4.7225</strain>
    </source>
</reference>
<evidence type="ECO:0000256" key="1">
    <source>
        <dbReference type="ARBA" id="ARBA00009497"/>
    </source>
</evidence>
<dbReference type="PIRSF" id="PIRSF005900">
    <property type="entry name" value="Dps"/>
    <property type="match status" value="1"/>
</dbReference>
<dbReference type="GO" id="GO:0016722">
    <property type="term" value="F:oxidoreductase activity, acting on metal ions"/>
    <property type="evidence" value="ECO:0007669"/>
    <property type="project" value="InterPro"/>
</dbReference>
<accession>A0A6N9YSZ1</accession>
<proteinExistence type="inferred from homology"/>
<dbReference type="PROSITE" id="PS00818">
    <property type="entry name" value="DPS_1"/>
    <property type="match status" value="1"/>
</dbReference>
<dbReference type="RefSeq" id="WP_163820826.1">
    <property type="nucleotide sequence ID" value="NZ_JAAGOB010000015.1"/>
</dbReference>
<dbReference type="CDD" id="cd01043">
    <property type="entry name" value="DPS"/>
    <property type="match status" value="1"/>
</dbReference>
<name>A0A6N9YSZ1_9ACTN</name>
<dbReference type="PRINTS" id="PR01346">
    <property type="entry name" value="HELNAPAPROT"/>
</dbReference>
<organism evidence="4 5">
    <name type="scientific">Phytoactinopolyspora alkaliphila</name>
    <dbReference type="NCBI Taxonomy" id="1783498"/>
    <lineage>
        <taxon>Bacteria</taxon>
        <taxon>Bacillati</taxon>
        <taxon>Actinomycetota</taxon>
        <taxon>Actinomycetes</taxon>
        <taxon>Jiangellales</taxon>
        <taxon>Jiangellaceae</taxon>
        <taxon>Phytoactinopolyspora</taxon>
    </lineage>
</organism>
<evidence type="ECO:0000259" key="3">
    <source>
        <dbReference type="Pfam" id="PF00210"/>
    </source>
</evidence>
<dbReference type="Proteomes" id="UP000469185">
    <property type="component" value="Unassembled WGS sequence"/>
</dbReference>
<gene>
    <name evidence="4" type="ORF">G1H11_22365</name>
</gene>
<dbReference type="SUPFAM" id="SSF47240">
    <property type="entry name" value="Ferritin-like"/>
    <property type="match status" value="1"/>
</dbReference>
<evidence type="ECO:0000313" key="5">
    <source>
        <dbReference type="Proteomes" id="UP000469185"/>
    </source>
</evidence>
<feature type="domain" description="Ferritin/DPS" evidence="3">
    <location>
        <begin position="18"/>
        <end position="151"/>
    </location>
</feature>
<sequence length="154" mass="16959">MSAPDSPINVSGHDVAGQLQPLLVDLIALALNGKQAHWHVYGKQFTPLHERLDAVVSEARTYADEIAERLVALGVAVDGRPAAVAEASRDFPDGFIPDDKVIALIVEHLDALIEKARETLGPLESIDQVSQDIVLEMLRVLEKRRWMFAAYRNA</sequence>
<dbReference type="InterPro" id="IPR009078">
    <property type="entry name" value="Ferritin-like_SF"/>
</dbReference>
<dbReference type="GO" id="GO:0008199">
    <property type="term" value="F:ferric iron binding"/>
    <property type="evidence" value="ECO:0007669"/>
    <property type="project" value="InterPro"/>
</dbReference>
<protein>
    <submittedName>
        <fullName evidence="4">DNA starvation/stationary phase protection protein</fullName>
    </submittedName>
</protein>
<dbReference type="Pfam" id="PF00210">
    <property type="entry name" value="Ferritin"/>
    <property type="match status" value="1"/>
</dbReference>
<dbReference type="InterPro" id="IPR012347">
    <property type="entry name" value="Ferritin-like"/>
</dbReference>
<dbReference type="InterPro" id="IPR023188">
    <property type="entry name" value="DPS_DNA-bd_CS"/>
</dbReference>
<comment type="caution">
    <text evidence="4">The sequence shown here is derived from an EMBL/GenBank/DDBJ whole genome shotgun (WGS) entry which is preliminary data.</text>
</comment>
<evidence type="ECO:0000256" key="2">
    <source>
        <dbReference type="RuleBase" id="RU003875"/>
    </source>
</evidence>
<comment type="similarity">
    <text evidence="1 2">Belongs to the Dps family.</text>
</comment>
<dbReference type="PANTHER" id="PTHR42932">
    <property type="entry name" value="GENERAL STRESS PROTEIN 20U"/>
    <property type="match status" value="1"/>
</dbReference>
<dbReference type="EMBL" id="JAAGOB010000015">
    <property type="protein sequence ID" value="NED98047.1"/>
    <property type="molecule type" value="Genomic_DNA"/>
</dbReference>
<dbReference type="PANTHER" id="PTHR42932:SF2">
    <property type="entry name" value="DNA PROTECTION DURING STARVATION PROTEIN 1"/>
    <property type="match status" value="1"/>
</dbReference>
<keyword evidence="5" id="KW-1185">Reference proteome</keyword>
<dbReference type="InterPro" id="IPR008331">
    <property type="entry name" value="Ferritin_DPS_dom"/>
</dbReference>
<evidence type="ECO:0000313" key="4">
    <source>
        <dbReference type="EMBL" id="NED98047.1"/>
    </source>
</evidence>
<dbReference type="Gene3D" id="1.20.1260.10">
    <property type="match status" value="1"/>
</dbReference>
<dbReference type="AlphaFoldDB" id="A0A6N9YSZ1"/>
<dbReference type="InterPro" id="IPR002177">
    <property type="entry name" value="DPS_DNA-bd"/>
</dbReference>